<dbReference type="AlphaFoldDB" id="A0A0U3N8A5"/>
<dbReference type="EMBL" id="CP013729">
    <property type="protein sequence ID" value="ALV08395.1"/>
    <property type="molecule type" value="Genomic_DNA"/>
</dbReference>
<protein>
    <submittedName>
        <fullName evidence="1">Uncharacterized protein</fullName>
    </submittedName>
</protein>
<dbReference type="RefSeq" id="WP_147306917.1">
    <property type="nucleotide sequence ID" value="NZ_QUMT01000001.1"/>
</dbReference>
<reference evidence="1 2" key="1">
    <citation type="submission" date="2015-12" db="EMBL/GenBank/DDBJ databases">
        <title>Complete genome of Roseateles depolymerans KCTC 42856.</title>
        <authorList>
            <person name="Kim K.M."/>
        </authorList>
    </citation>
    <scope>NUCLEOTIDE SEQUENCE [LARGE SCALE GENOMIC DNA]</scope>
    <source>
        <strain evidence="1 2">KCTC 42856</strain>
    </source>
</reference>
<evidence type="ECO:0000313" key="1">
    <source>
        <dbReference type="EMBL" id="ALV08395.1"/>
    </source>
</evidence>
<keyword evidence="2" id="KW-1185">Reference proteome</keyword>
<dbReference type="Proteomes" id="UP000060699">
    <property type="component" value="Chromosome"/>
</dbReference>
<organism evidence="1 2">
    <name type="scientific">Roseateles depolymerans</name>
    <dbReference type="NCBI Taxonomy" id="76731"/>
    <lineage>
        <taxon>Bacteria</taxon>
        <taxon>Pseudomonadati</taxon>
        <taxon>Pseudomonadota</taxon>
        <taxon>Betaproteobacteria</taxon>
        <taxon>Burkholderiales</taxon>
        <taxon>Sphaerotilaceae</taxon>
        <taxon>Roseateles</taxon>
    </lineage>
</organism>
<gene>
    <name evidence="1" type="ORF">RD2015_3944</name>
</gene>
<proteinExistence type="predicted"/>
<sequence>MALWLTFGILSLTACLILLAADVATYRTLQQVTVAVQELHIATQTSALEDIGPAIQIDTEMTLSTPQGLRIVSESVVLKPDRARQRVAELEALRGRTVEMFLSDEAPHSFAFTRDFNPRGLIALAFVLVLLVFPPVLGFWDLSRAAQGTQAD</sequence>
<accession>A0A0U3N8A5</accession>
<name>A0A0U3N8A5_9BURK</name>
<evidence type="ECO:0000313" key="2">
    <source>
        <dbReference type="Proteomes" id="UP000060699"/>
    </source>
</evidence>
<dbReference type="KEGG" id="rdp:RD2015_3944"/>